<dbReference type="InterPro" id="IPR025665">
    <property type="entry name" value="Beta-barrel_OMP_2"/>
</dbReference>
<name>A0A077ELJ0_9FLAO</name>
<evidence type="ECO:0000313" key="3">
    <source>
        <dbReference type="Proteomes" id="UP000028933"/>
    </source>
</evidence>
<dbReference type="AlphaFoldDB" id="A0A077ELJ0"/>
<protein>
    <recommendedName>
        <fullName evidence="1">Outer membrane protein beta-barrel domain-containing protein</fullName>
    </recommendedName>
</protein>
<dbReference type="Pfam" id="PF13568">
    <property type="entry name" value="OMP_b-brl_2"/>
    <property type="match status" value="1"/>
</dbReference>
<accession>A0A077ELJ0</accession>
<dbReference type="RefSeq" id="WP_009094635.1">
    <property type="nucleotide sequence ID" value="NZ_CP007547.1"/>
</dbReference>
<evidence type="ECO:0000259" key="1">
    <source>
        <dbReference type="Pfam" id="PF13568"/>
    </source>
</evidence>
<organism evidence="2 3">
    <name type="scientific">Elizabethkingia anophelis NUHP1</name>
    <dbReference type="NCBI Taxonomy" id="1338011"/>
    <lineage>
        <taxon>Bacteria</taxon>
        <taxon>Pseudomonadati</taxon>
        <taxon>Bacteroidota</taxon>
        <taxon>Flavobacteriia</taxon>
        <taxon>Flavobacteriales</taxon>
        <taxon>Weeksellaceae</taxon>
        <taxon>Elizabethkingia</taxon>
    </lineage>
</organism>
<sequence length="238" mass="27415">MEKFFLKILIFCLFYLGEGVYAQNRFKIGLDPGYTYSIMKTNLSNQVDSKYSGRYGFGVNLAGEYMVWKTLFVTTGVSFVQKNYKYERTGSRSGWYTEYNNNFLVFPLLIGGYILNNPHQSQGVWIKVAGGMYTEYWLNMKREGQYPVFSELQTDGSFPYAKVSEAYDFKKNENGLNRLGYGLQGQAQLGYSFKKFDVYGAYNYQHGLSDTNKINADKKQKSTIRSYMISVGASYKFD</sequence>
<dbReference type="GeneID" id="56683631"/>
<dbReference type="HOGENOM" id="CLU_101716_0_0_10"/>
<proteinExistence type="predicted"/>
<reference evidence="2" key="1">
    <citation type="journal article" date="2013" name="Lancet">
        <title>First case of E anophelis outbreak in an intensive-care unit.</title>
        <authorList>
            <person name="Teo J."/>
            <person name="Tan S.Y."/>
            <person name="Tay M."/>
            <person name="Ding Y."/>
            <person name="Kjelleberg S."/>
            <person name="Givskov M."/>
            <person name="Lin R.T."/>
            <person name="Yang L."/>
        </authorList>
    </citation>
    <scope>NUCLEOTIDE SEQUENCE [LARGE SCALE GENOMIC DNA]</scope>
    <source>
        <strain evidence="2">NUHP1</strain>
    </source>
</reference>
<dbReference type="EMBL" id="CP007547">
    <property type="protein sequence ID" value="AIL46335.1"/>
    <property type="molecule type" value="Genomic_DNA"/>
</dbReference>
<reference evidence="2" key="2">
    <citation type="journal article" date="2015" name="Genome Biol. Evol.">
        <title>Complete Genome Sequence and Transcriptomic Analysis of the Novel Pathogen Elizabethkingia anophelis in Response to Oxidative Stress.</title>
        <authorList>
            <person name="Li Y."/>
            <person name="Liu Y."/>
            <person name="Chew S.C."/>
            <person name="Tay M."/>
            <person name="Salido M.M."/>
            <person name="Teo J."/>
            <person name="Lauro F.M."/>
            <person name="Givskov M."/>
            <person name="Yang L."/>
        </authorList>
    </citation>
    <scope>NUCLEOTIDE SEQUENCE</scope>
    <source>
        <strain evidence="2">NUHP1</strain>
    </source>
</reference>
<dbReference type="KEGG" id="eao:BD94_2560"/>
<dbReference type="Proteomes" id="UP000028933">
    <property type="component" value="Chromosome"/>
</dbReference>
<dbReference type="STRING" id="1338011.BD94_2560"/>
<dbReference type="eggNOG" id="ENOG502ZUW9">
    <property type="taxonomic scope" value="Bacteria"/>
</dbReference>
<evidence type="ECO:0000313" key="2">
    <source>
        <dbReference type="EMBL" id="AIL46335.1"/>
    </source>
</evidence>
<feature type="domain" description="Outer membrane protein beta-barrel" evidence="1">
    <location>
        <begin position="22"/>
        <end position="211"/>
    </location>
</feature>
<gene>
    <name evidence="2" type="ORF">BD94_2560</name>
</gene>